<keyword evidence="3" id="KW-0479">Metal-binding</keyword>
<dbReference type="Pfam" id="PF00293">
    <property type="entry name" value="NUDIX"/>
    <property type="match status" value="1"/>
</dbReference>
<dbReference type="Proteomes" id="UP000183982">
    <property type="component" value="Unassembled WGS sequence"/>
</dbReference>
<evidence type="ECO:0000256" key="7">
    <source>
        <dbReference type="RuleBase" id="RU003476"/>
    </source>
</evidence>
<dbReference type="SUPFAM" id="SSF55811">
    <property type="entry name" value="Nudix"/>
    <property type="match status" value="1"/>
</dbReference>
<organism evidence="9 10">
    <name type="scientific">Shimia gijangensis</name>
    <dbReference type="NCBI Taxonomy" id="1470563"/>
    <lineage>
        <taxon>Bacteria</taxon>
        <taxon>Pseudomonadati</taxon>
        <taxon>Pseudomonadota</taxon>
        <taxon>Alphaproteobacteria</taxon>
        <taxon>Rhodobacterales</taxon>
        <taxon>Roseobacteraceae</taxon>
    </lineage>
</organism>
<evidence type="ECO:0000313" key="10">
    <source>
        <dbReference type="Proteomes" id="UP000183982"/>
    </source>
</evidence>
<dbReference type="PROSITE" id="PS00893">
    <property type="entry name" value="NUDIX_BOX"/>
    <property type="match status" value="1"/>
</dbReference>
<evidence type="ECO:0000256" key="2">
    <source>
        <dbReference type="ARBA" id="ARBA00001946"/>
    </source>
</evidence>
<protein>
    <submittedName>
        <fullName evidence="9">NUDIX domain-containing protein</fullName>
    </submittedName>
</protein>
<dbReference type="InterPro" id="IPR000086">
    <property type="entry name" value="NUDIX_hydrolase_dom"/>
</dbReference>
<keyword evidence="4 7" id="KW-0378">Hydrolase</keyword>
<proteinExistence type="inferred from homology"/>
<dbReference type="PANTHER" id="PTHR12992">
    <property type="entry name" value="NUDIX HYDROLASE"/>
    <property type="match status" value="1"/>
</dbReference>
<feature type="domain" description="Nudix hydrolase" evidence="8">
    <location>
        <begin position="53"/>
        <end position="188"/>
    </location>
</feature>
<comment type="cofactor">
    <cofactor evidence="1">
        <name>Mn(2+)</name>
        <dbReference type="ChEBI" id="CHEBI:29035"/>
    </cofactor>
</comment>
<evidence type="ECO:0000256" key="1">
    <source>
        <dbReference type="ARBA" id="ARBA00001936"/>
    </source>
</evidence>
<dbReference type="InterPro" id="IPR045121">
    <property type="entry name" value="CoAse"/>
</dbReference>
<evidence type="ECO:0000313" key="9">
    <source>
        <dbReference type="EMBL" id="SHJ40465.1"/>
    </source>
</evidence>
<sequence>MGDATSFVPLTSQKAHRLKGPRMQIDSFDDILEHKIRARLAEFEPVSVTRPDLRQAAVAIIVMQNPDTGAPSIVLTLRPATMNRHAGQYALPGGRLDAGETQAGAALREVREEVGLSLQEADILGQLDDFETCSGFRITPFVLWGGSGQVLDPDPTEVEAVFFVPFTELNSPDIPQMHAWQTGEKPVPSAYIPTLGHNIFAPTAAMLFQFREIALRGKATRVSDFEQPSFTWS</sequence>
<keyword evidence="10" id="KW-1185">Reference proteome</keyword>
<evidence type="ECO:0000256" key="4">
    <source>
        <dbReference type="ARBA" id="ARBA00022801"/>
    </source>
</evidence>
<dbReference type="InterPro" id="IPR015797">
    <property type="entry name" value="NUDIX_hydrolase-like_dom_sf"/>
</dbReference>
<dbReference type="PROSITE" id="PS51462">
    <property type="entry name" value="NUDIX"/>
    <property type="match status" value="1"/>
</dbReference>
<accession>A0A1M6J192</accession>
<keyword evidence="5" id="KW-0460">Magnesium</keyword>
<dbReference type="InterPro" id="IPR020084">
    <property type="entry name" value="NUDIX_hydrolase_CS"/>
</dbReference>
<dbReference type="AlphaFoldDB" id="A0A1M6J192"/>
<dbReference type="STRING" id="1470563.SAMN05444000_10874"/>
<name>A0A1M6J192_9RHOB</name>
<dbReference type="InterPro" id="IPR020476">
    <property type="entry name" value="Nudix_hydrolase"/>
</dbReference>
<dbReference type="GO" id="GO:0010945">
    <property type="term" value="F:coenzyme A diphosphatase activity"/>
    <property type="evidence" value="ECO:0007669"/>
    <property type="project" value="InterPro"/>
</dbReference>
<keyword evidence="6" id="KW-0464">Manganese</keyword>
<comment type="cofactor">
    <cofactor evidence="2">
        <name>Mg(2+)</name>
        <dbReference type="ChEBI" id="CHEBI:18420"/>
    </cofactor>
</comment>
<evidence type="ECO:0000256" key="6">
    <source>
        <dbReference type="ARBA" id="ARBA00023211"/>
    </source>
</evidence>
<reference evidence="10" key="1">
    <citation type="submission" date="2016-11" db="EMBL/GenBank/DDBJ databases">
        <authorList>
            <person name="Varghese N."/>
            <person name="Submissions S."/>
        </authorList>
    </citation>
    <scope>NUCLEOTIDE SEQUENCE [LARGE SCALE GENOMIC DNA]</scope>
    <source>
        <strain evidence="10">DSM 100564</strain>
    </source>
</reference>
<evidence type="ECO:0000256" key="5">
    <source>
        <dbReference type="ARBA" id="ARBA00022842"/>
    </source>
</evidence>
<dbReference type="CDD" id="cd03426">
    <property type="entry name" value="NUDIX_CoAse_Nudt7"/>
    <property type="match status" value="1"/>
</dbReference>
<dbReference type="GO" id="GO:0046872">
    <property type="term" value="F:metal ion binding"/>
    <property type="evidence" value="ECO:0007669"/>
    <property type="project" value="UniProtKB-KW"/>
</dbReference>
<evidence type="ECO:0000259" key="8">
    <source>
        <dbReference type="PROSITE" id="PS51462"/>
    </source>
</evidence>
<evidence type="ECO:0000256" key="3">
    <source>
        <dbReference type="ARBA" id="ARBA00022723"/>
    </source>
</evidence>
<dbReference type="Gene3D" id="3.90.79.10">
    <property type="entry name" value="Nucleoside Triphosphate Pyrophosphohydrolase"/>
    <property type="match status" value="1"/>
</dbReference>
<comment type="similarity">
    <text evidence="7">Belongs to the Nudix hydrolase family.</text>
</comment>
<dbReference type="PRINTS" id="PR00502">
    <property type="entry name" value="NUDIXFAMILY"/>
</dbReference>
<dbReference type="EMBL" id="FQZQ01000008">
    <property type="protein sequence ID" value="SHJ40465.1"/>
    <property type="molecule type" value="Genomic_DNA"/>
</dbReference>
<gene>
    <name evidence="9" type="ORF">SAMN05444000_10874</name>
</gene>
<dbReference type="PANTHER" id="PTHR12992:SF11">
    <property type="entry name" value="MITOCHONDRIAL COENZYME A DIPHOSPHATASE NUDT8"/>
    <property type="match status" value="1"/>
</dbReference>